<feature type="region of interest" description="Disordered" evidence="1">
    <location>
        <begin position="1"/>
        <end position="71"/>
    </location>
</feature>
<feature type="compositionally biased region" description="Polar residues" evidence="1">
    <location>
        <begin position="22"/>
        <end position="59"/>
    </location>
</feature>
<dbReference type="EMBL" id="WIQZ01000181">
    <property type="protein sequence ID" value="KAF3119323.1"/>
    <property type="molecule type" value="Genomic_DNA"/>
</dbReference>
<reference evidence="4 5" key="1">
    <citation type="submission" date="2019-06" db="EMBL/GenBank/DDBJ databases">
        <authorList>
            <person name="Palmer J.M."/>
        </authorList>
    </citation>
    <scope>NUCLEOTIDE SEQUENCE [LARGE SCALE GENOMIC DNA]</scope>
    <source>
        <strain evidence="2 4">TWF102</strain>
        <strain evidence="3 5">TWF703</strain>
    </source>
</reference>
<feature type="compositionally biased region" description="Polar residues" evidence="1">
    <location>
        <begin position="243"/>
        <end position="252"/>
    </location>
</feature>
<evidence type="ECO:0000313" key="5">
    <source>
        <dbReference type="Proteomes" id="UP000480548"/>
    </source>
</evidence>
<sequence>MSNYTNEMDPEPVKVEGVKLQPASNIPLTSHSAQPRRSQRIQNLQCKDPPTCTTASPPQKRQRLNPRTPPQQIIWPYTPIVRPPGLMIPCLKEFQGSTVRVPRERRPISSVAAARIEALNYRCLGTPPRRPKFGSVYEKEESKLHGLDWSQLPDINALRRLRPPKTTPTTPTKPNKKEHNLPPSAPRPRSPNIILEDYDSDGTMDEFIYYVGSSPTTLVFYRTMMRRHMKKQRGGCSHGGATGSSSVALAAG</sequence>
<dbReference type="Proteomes" id="UP000480548">
    <property type="component" value="Unassembled WGS sequence"/>
</dbReference>
<proteinExistence type="predicted"/>
<dbReference type="Proteomes" id="UP000475325">
    <property type="component" value="Unassembled WGS sequence"/>
</dbReference>
<feature type="region of interest" description="Disordered" evidence="1">
    <location>
        <begin position="231"/>
        <end position="252"/>
    </location>
</feature>
<organism evidence="3 5">
    <name type="scientific">Orbilia oligospora</name>
    <name type="common">Nematode-trapping fungus</name>
    <name type="synonym">Arthrobotrys oligospora</name>
    <dbReference type="NCBI Taxonomy" id="2813651"/>
    <lineage>
        <taxon>Eukaryota</taxon>
        <taxon>Fungi</taxon>
        <taxon>Dikarya</taxon>
        <taxon>Ascomycota</taxon>
        <taxon>Pezizomycotina</taxon>
        <taxon>Orbiliomycetes</taxon>
        <taxon>Orbiliales</taxon>
        <taxon>Orbiliaceae</taxon>
        <taxon>Orbilia</taxon>
    </lineage>
</organism>
<feature type="region of interest" description="Disordered" evidence="1">
    <location>
        <begin position="155"/>
        <end position="197"/>
    </location>
</feature>
<evidence type="ECO:0000313" key="2">
    <source>
        <dbReference type="EMBL" id="KAF3084344.1"/>
    </source>
</evidence>
<evidence type="ECO:0000313" key="4">
    <source>
        <dbReference type="Proteomes" id="UP000475325"/>
    </source>
</evidence>
<protein>
    <submittedName>
        <fullName evidence="3">Uncharacterized protein</fullName>
    </submittedName>
</protein>
<accession>A0A7C8JI32</accession>
<dbReference type="EMBL" id="WIQW01000099">
    <property type="protein sequence ID" value="KAF3084344.1"/>
    <property type="molecule type" value="Genomic_DNA"/>
</dbReference>
<evidence type="ECO:0000256" key="1">
    <source>
        <dbReference type="SAM" id="MobiDB-lite"/>
    </source>
</evidence>
<dbReference type="AlphaFoldDB" id="A0A7C8JI32"/>
<comment type="caution">
    <text evidence="3">The sequence shown here is derived from an EMBL/GenBank/DDBJ whole genome shotgun (WGS) entry which is preliminary data.</text>
</comment>
<name>A0A7C8JI32_ORBOL</name>
<evidence type="ECO:0000313" key="3">
    <source>
        <dbReference type="EMBL" id="KAF3119323.1"/>
    </source>
</evidence>
<gene>
    <name evidence="2" type="ORF">TWF102_011988</name>
    <name evidence="3" type="ORF">TWF703_003527</name>
</gene>